<accession>A0AAU8MVW8</accession>
<dbReference type="CDD" id="cd03230">
    <property type="entry name" value="ABC_DR_subfamily_A"/>
    <property type="match status" value="1"/>
</dbReference>
<dbReference type="Pfam" id="PF00005">
    <property type="entry name" value="ABC_tran"/>
    <property type="match status" value="1"/>
</dbReference>
<gene>
    <name evidence="5" type="ORF">ABU614_07495</name>
</gene>
<dbReference type="PANTHER" id="PTHR42939">
    <property type="entry name" value="ABC TRANSPORTER ATP-BINDING PROTEIN ALBC-RELATED"/>
    <property type="match status" value="1"/>
</dbReference>
<dbReference type="PROSITE" id="PS50893">
    <property type="entry name" value="ABC_TRANSPORTER_2"/>
    <property type="match status" value="1"/>
</dbReference>
<keyword evidence="3 5" id="KW-0067">ATP-binding</keyword>
<keyword evidence="2" id="KW-0547">Nucleotide-binding</keyword>
<feature type="domain" description="ABC transporter" evidence="4">
    <location>
        <begin position="29"/>
        <end position="258"/>
    </location>
</feature>
<dbReference type="InterPro" id="IPR027417">
    <property type="entry name" value="P-loop_NTPase"/>
</dbReference>
<keyword evidence="1" id="KW-0813">Transport</keyword>
<reference evidence="5" key="1">
    <citation type="submission" date="2024-06" db="EMBL/GenBank/DDBJ databases">
        <authorList>
            <person name="Li S."/>
        </authorList>
    </citation>
    <scope>NUCLEOTIDE SEQUENCE</scope>
    <source>
        <strain evidence="5">SR10</strain>
    </source>
</reference>
<dbReference type="InterPro" id="IPR051782">
    <property type="entry name" value="ABC_Transporter_VariousFunc"/>
</dbReference>
<dbReference type="RefSeq" id="WP_363799901.1">
    <property type="nucleotide sequence ID" value="NZ_CP159925.1"/>
</dbReference>
<evidence type="ECO:0000259" key="4">
    <source>
        <dbReference type="PROSITE" id="PS50893"/>
    </source>
</evidence>
<dbReference type="Gene3D" id="3.40.50.300">
    <property type="entry name" value="P-loop containing nucleotide triphosphate hydrolases"/>
    <property type="match status" value="1"/>
</dbReference>
<sequence length="270" mass="28897">MSPFRNRSTGDDAPPPDRAEAAIAGDAMLQVEGVQHRYDEHAVLHGIDLVLRRGEFAALIGPNGSGKTTLLHCLAGLQRPSAGRVRIGGHDLARAPAAARGLLGFAVDPARLPPLLSGRECLRLFAGTRGLREVPAPTLALSELLNLGPMLDRRVGHYSLGTRQKLAIALGLLGEPPLLVLDEPLNGLDPLSAYALKRHLQDLAHGRGTTVLLATHSIDVAERFIDRALLLVDGRLRRDWTAQELVAIRADPQRSLEQAMVEALSAAGEA</sequence>
<name>A0AAU8MVW8_9GAMM</name>
<dbReference type="GO" id="GO:0016887">
    <property type="term" value="F:ATP hydrolysis activity"/>
    <property type="evidence" value="ECO:0007669"/>
    <property type="project" value="InterPro"/>
</dbReference>
<evidence type="ECO:0000313" key="5">
    <source>
        <dbReference type="EMBL" id="XCO76615.1"/>
    </source>
</evidence>
<dbReference type="InterPro" id="IPR003593">
    <property type="entry name" value="AAA+_ATPase"/>
</dbReference>
<dbReference type="AlphaFoldDB" id="A0AAU8MVW8"/>
<protein>
    <submittedName>
        <fullName evidence="5">ABC transporter ATP-binding protein</fullName>
    </submittedName>
</protein>
<dbReference type="GO" id="GO:0005524">
    <property type="term" value="F:ATP binding"/>
    <property type="evidence" value="ECO:0007669"/>
    <property type="project" value="UniProtKB-KW"/>
</dbReference>
<evidence type="ECO:0000256" key="1">
    <source>
        <dbReference type="ARBA" id="ARBA00022448"/>
    </source>
</evidence>
<dbReference type="PANTHER" id="PTHR42939:SF1">
    <property type="entry name" value="ABC TRANSPORTER ATP-BINDING PROTEIN ALBC-RELATED"/>
    <property type="match status" value="1"/>
</dbReference>
<dbReference type="EMBL" id="CP159925">
    <property type="protein sequence ID" value="XCO76615.1"/>
    <property type="molecule type" value="Genomic_DNA"/>
</dbReference>
<proteinExistence type="predicted"/>
<dbReference type="SMART" id="SM00382">
    <property type="entry name" value="AAA"/>
    <property type="match status" value="1"/>
</dbReference>
<evidence type="ECO:0000256" key="2">
    <source>
        <dbReference type="ARBA" id="ARBA00022741"/>
    </source>
</evidence>
<dbReference type="SUPFAM" id="SSF52540">
    <property type="entry name" value="P-loop containing nucleoside triphosphate hydrolases"/>
    <property type="match status" value="1"/>
</dbReference>
<organism evidence="5">
    <name type="scientific">Lysobacter firmicutimachus</name>
    <dbReference type="NCBI Taxonomy" id="1792846"/>
    <lineage>
        <taxon>Bacteria</taxon>
        <taxon>Pseudomonadati</taxon>
        <taxon>Pseudomonadota</taxon>
        <taxon>Gammaproteobacteria</taxon>
        <taxon>Lysobacterales</taxon>
        <taxon>Lysobacteraceae</taxon>
        <taxon>Lysobacter</taxon>
    </lineage>
</organism>
<evidence type="ECO:0000256" key="3">
    <source>
        <dbReference type="ARBA" id="ARBA00022840"/>
    </source>
</evidence>
<dbReference type="InterPro" id="IPR003439">
    <property type="entry name" value="ABC_transporter-like_ATP-bd"/>
</dbReference>